<keyword evidence="3" id="KW-1185">Reference proteome</keyword>
<dbReference type="InParanoid" id="A0A6M4H591"/>
<dbReference type="Proteomes" id="UP000503096">
    <property type="component" value="Chromosome"/>
</dbReference>
<evidence type="ECO:0000256" key="1">
    <source>
        <dbReference type="SAM" id="SignalP"/>
    </source>
</evidence>
<reference evidence="2 3" key="1">
    <citation type="submission" date="2020-04" db="EMBL/GenBank/DDBJ databases">
        <title>Usitatibacter rugosus gen. nov., sp. nov. and Usitatibacter palustris sp. nov., novel members of Usitatibacteraceae fam. nov. within the order Nitrosomonadales isolated from soil.</title>
        <authorList>
            <person name="Huber K.J."/>
            <person name="Neumann-Schaal M."/>
            <person name="Geppert A."/>
            <person name="Luckner M."/>
            <person name="Wanner G."/>
            <person name="Overmann J."/>
        </authorList>
    </citation>
    <scope>NUCLEOTIDE SEQUENCE [LARGE SCALE GENOMIC DNA]</scope>
    <source>
        <strain evidence="2 3">Swamp67</strain>
    </source>
</reference>
<evidence type="ECO:0000313" key="2">
    <source>
        <dbReference type="EMBL" id="QJR14776.1"/>
    </source>
</evidence>
<dbReference type="KEGG" id="upl:DSM104440_01586"/>
<accession>A0A6M4H591</accession>
<dbReference type="AlphaFoldDB" id="A0A6M4H591"/>
<sequence length="156" mass="16938">MRVILAALIVAPAFAWAQADELVDPCTLLTSEEVASFVGVDAQSIKTTKNTTAKGRECLFTGKGQKSLMVLEVRRAKYGKSELDSEAESLQKIYRTTVVPVAGVGDIGFWLPARRELWFYKAKTIGRIAMAGATGDAKAIEAKTQSVGRMIEGRLK</sequence>
<feature type="chain" id="PRO_5026937967" evidence="1">
    <location>
        <begin position="18"/>
        <end position="156"/>
    </location>
</feature>
<dbReference type="EMBL" id="CP053073">
    <property type="protein sequence ID" value="QJR14776.1"/>
    <property type="molecule type" value="Genomic_DNA"/>
</dbReference>
<keyword evidence="1" id="KW-0732">Signal</keyword>
<organism evidence="2 3">
    <name type="scientific">Usitatibacter palustris</name>
    <dbReference type="NCBI Taxonomy" id="2732487"/>
    <lineage>
        <taxon>Bacteria</taxon>
        <taxon>Pseudomonadati</taxon>
        <taxon>Pseudomonadota</taxon>
        <taxon>Betaproteobacteria</taxon>
        <taxon>Nitrosomonadales</taxon>
        <taxon>Usitatibacteraceae</taxon>
        <taxon>Usitatibacter</taxon>
    </lineage>
</organism>
<proteinExistence type="predicted"/>
<evidence type="ECO:0000313" key="3">
    <source>
        <dbReference type="Proteomes" id="UP000503096"/>
    </source>
</evidence>
<name>A0A6M4H591_9PROT</name>
<dbReference type="RefSeq" id="WP_171161499.1">
    <property type="nucleotide sequence ID" value="NZ_CP053073.1"/>
</dbReference>
<protein>
    <submittedName>
        <fullName evidence="2">Uncharacterized protein</fullName>
    </submittedName>
</protein>
<feature type="signal peptide" evidence="1">
    <location>
        <begin position="1"/>
        <end position="17"/>
    </location>
</feature>
<gene>
    <name evidence="2" type="ORF">DSM104440_01586</name>
</gene>